<comment type="similarity">
    <text evidence="1">Belongs to the transglycosylase Slt family.</text>
</comment>
<gene>
    <name evidence="5" type="ORF">CVM52_06140</name>
</gene>
<sequence>MLRIPQRQSRSAAGHPHGARRILSFLLSGLLLCLVLPEPSLAQHAAPAGQTETTPYARQITAASQRFGIPEHWIRAVMSVESAGNPRAVSSAGAMGLMQIMPETWTGLRLRHRLGTDPFSPRDNVLAGTAYLREMFDRYGNIAAMLAAYNAGPARYDAYLESGRPLPAETRAYVATLVPLLGERATVLAASRPADWRDAGLFVGGAIAEIVQDDGSSTAPPPRAAHSPGIPREIFAPRSGGEDVP</sequence>
<evidence type="ECO:0000313" key="5">
    <source>
        <dbReference type="EMBL" id="PJE37572.1"/>
    </source>
</evidence>
<dbReference type="AlphaFoldDB" id="A0A2M8J469"/>
<name>A0A2M8J469_9RHOB</name>
<dbReference type="Gene3D" id="1.10.530.10">
    <property type="match status" value="1"/>
</dbReference>
<dbReference type="Proteomes" id="UP000231553">
    <property type="component" value="Unassembled WGS sequence"/>
</dbReference>
<dbReference type="Pfam" id="PF01464">
    <property type="entry name" value="SLT"/>
    <property type="match status" value="1"/>
</dbReference>
<organism evidence="5 6">
    <name type="scientific">Pseudooceanicola lipolyticus</name>
    <dbReference type="NCBI Taxonomy" id="2029104"/>
    <lineage>
        <taxon>Bacteria</taxon>
        <taxon>Pseudomonadati</taxon>
        <taxon>Pseudomonadota</taxon>
        <taxon>Alphaproteobacteria</taxon>
        <taxon>Rhodobacterales</taxon>
        <taxon>Paracoccaceae</taxon>
        <taxon>Pseudooceanicola</taxon>
    </lineage>
</organism>
<dbReference type="CDD" id="cd00254">
    <property type="entry name" value="LT-like"/>
    <property type="match status" value="1"/>
</dbReference>
<evidence type="ECO:0000256" key="2">
    <source>
        <dbReference type="ARBA" id="ARBA00009387"/>
    </source>
</evidence>
<accession>A0A2M8J469</accession>
<comment type="similarity">
    <text evidence="2">Belongs to the virb1 family.</text>
</comment>
<evidence type="ECO:0000256" key="1">
    <source>
        <dbReference type="ARBA" id="ARBA00007734"/>
    </source>
</evidence>
<keyword evidence="6" id="KW-1185">Reference proteome</keyword>
<evidence type="ECO:0000313" key="6">
    <source>
        <dbReference type="Proteomes" id="UP000231553"/>
    </source>
</evidence>
<feature type="region of interest" description="Disordered" evidence="3">
    <location>
        <begin position="213"/>
        <end position="245"/>
    </location>
</feature>
<evidence type="ECO:0000256" key="3">
    <source>
        <dbReference type="SAM" id="MobiDB-lite"/>
    </source>
</evidence>
<dbReference type="SUPFAM" id="SSF53955">
    <property type="entry name" value="Lysozyme-like"/>
    <property type="match status" value="1"/>
</dbReference>
<dbReference type="PANTHER" id="PTHR37423">
    <property type="entry name" value="SOLUBLE LYTIC MUREIN TRANSGLYCOSYLASE-RELATED"/>
    <property type="match status" value="1"/>
</dbReference>
<dbReference type="InterPro" id="IPR023346">
    <property type="entry name" value="Lysozyme-like_dom_sf"/>
</dbReference>
<dbReference type="EMBL" id="PGTB01000012">
    <property type="protein sequence ID" value="PJE37572.1"/>
    <property type="molecule type" value="Genomic_DNA"/>
</dbReference>
<dbReference type="OrthoDB" id="9801695at2"/>
<reference evidence="5 6" key="1">
    <citation type="journal article" date="2018" name="Int. J. Syst. Evol. Microbiol.">
        <title>Pseudooceanicola lipolyticus sp. nov., a marine alphaproteobacterium, reclassification of Oceanicola flagellatus as Pseudooceanicola flagellatus comb. nov. and emended description of the genus Pseudooceanicola.</title>
        <authorList>
            <person name="Huang M.-M."/>
            <person name="Guo L.-L."/>
            <person name="Wu Y.-H."/>
            <person name="Lai Q.-L."/>
            <person name="Shao Z.-Z."/>
            <person name="Wang C.-S."/>
            <person name="Wu M."/>
            <person name="Xu X.-W."/>
        </authorList>
    </citation>
    <scope>NUCLEOTIDE SEQUENCE [LARGE SCALE GENOMIC DNA]</scope>
    <source>
        <strain evidence="5 6">157</strain>
    </source>
</reference>
<feature type="domain" description="Transglycosylase SLT" evidence="4">
    <location>
        <begin position="60"/>
        <end position="160"/>
    </location>
</feature>
<comment type="caution">
    <text evidence="5">The sequence shown here is derived from an EMBL/GenBank/DDBJ whole genome shotgun (WGS) entry which is preliminary data.</text>
</comment>
<dbReference type="RefSeq" id="WP_100161627.1">
    <property type="nucleotide sequence ID" value="NZ_PGTB01000012.1"/>
</dbReference>
<protein>
    <submittedName>
        <fullName evidence="5">Lytic transglycosylase</fullName>
    </submittedName>
</protein>
<evidence type="ECO:0000259" key="4">
    <source>
        <dbReference type="Pfam" id="PF01464"/>
    </source>
</evidence>
<dbReference type="InterPro" id="IPR008258">
    <property type="entry name" value="Transglycosylase_SLT_dom_1"/>
</dbReference>
<proteinExistence type="inferred from homology"/>
<dbReference type="PANTHER" id="PTHR37423:SF2">
    <property type="entry name" value="MEMBRANE-BOUND LYTIC MUREIN TRANSGLYCOSYLASE C"/>
    <property type="match status" value="1"/>
</dbReference>